<reference evidence="3 4" key="1">
    <citation type="submission" date="2022-09" db="EMBL/GenBank/DDBJ databases">
        <title>Whole genome sequencing analysis of tet(X)-positive Empedobacter falsenii YWS9-3.</title>
        <authorList>
            <person name="Chen C."/>
            <person name="Lv Y.-L."/>
        </authorList>
    </citation>
    <scope>NUCLEOTIDE SEQUENCE [LARGE SCALE GENOMIC DNA]</scope>
    <source>
        <strain evidence="3 4">YWS9-3_T</strain>
    </source>
</reference>
<keyword evidence="4" id="KW-1185">Reference proteome</keyword>
<keyword evidence="1" id="KW-0812">Transmembrane</keyword>
<feature type="domain" description="N-acetyltransferase" evidence="2">
    <location>
        <begin position="150"/>
        <end position="303"/>
    </location>
</feature>
<evidence type="ECO:0000313" key="3">
    <source>
        <dbReference type="EMBL" id="WIH97914.1"/>
    </source>
</evidence>
<gene>
    <name evidence="3" type="ORF">OBA43_02975</name>
</gene>
<dbReference type="EMBL" id="CP106831">
    <property type="protein sequence ID" value="WIH97914.1"/>
    <property type="molecule type" value="Genomic_DNA"/>
</dbReference>
<accession>A0ABY8VCE2</accession>
<proteinExistence type="predicted"/>
<dbReference type="SUPFAM" id="SSF55729">
    <property type="entry name" value="Acyl-CoA N-acyltransferases (Nat)"/>
    <property type="match status" value="1"/>
</dbReference>
<evidence type="ECO:0000259" key="2">
    <source>
        <dbReference type="PROSITE" id="PS51186"/>
    </source>
</evidence>
<feature type="transmembrane region" description="Helical" evidence="1">
    <location>
        <begin position="78"/>
        <end position="100"/>
    </location>
</feature>
<dbReference type="CDD" id="cd04301">
    <property type="entry name" value="NAT_SF"/>
    <property type="match status" value="1"/>
</dbReference>
<keyword evidence="1" id="KW-1133">Transmembrane helix</keyword>
<dbReference type="Gene3D" id="3.40.630.30">
    <property type="match status" value="1"/>
</dbReference>
<feature type="transmembrane region" description="Helical" evidence="1">
    <location>
        <begin position="31"/>
        <end position="57"/>
    </location>
</feature>
<dbReference type="Proteomes" id="UP001223501">
    <property type="component" value="Chromosome"/>
</dbReference>
<evidence type="ECO:0000256" key="1">
    <source>
        <dbReference type="SAM" id="Phobius"/>
    </source>
</evidence>
<dbReference type="InterPro" id="IPR000182">
    <property type="entry name" value="GNAT_dom"/>
</dbReference>
<dbReference type="PROSITE" id="PS51186">
    <property type="entry name" value="GNAT"/>
    <property type="match status" value="1"/>
</dbReference>
<dbReference type="Pfam" id="PF00583">
    <property type="entry name" value="Acetyltransf_1"/>
    <property type="match status" value="1"/>
</dbReference>
<protein>
    <submittedName>
        <fullName evidence="3">GNAT family N-acetyltransferase</fullName>
    </submittedName>
</protein>
<organism evidence="3 4">
    <name type="scientific">Empedobacter falsenii</name>
    <dbReference type="NCBI Taxonomy" id="343874"/>
    <lineage>
        <taxon>Bacteria</taxon>
        <taxon>Pseudomonadati</taxon>
        <taxon>Bacteroidota</taxon>
        <taxon>Flavobacteriia</taxon>
        <taxon>Flavobacteriales</taxon>
        <taxon>Weeksellaceae</taxon>
        <taxon>Empedobacter</taxon>
    </lineage>
</organism>
<dbReference type="PANTHER" id="PTHR43617">
    <property type="entry name" value="L-AMINO ACID N-ACETYLTRANSFERASE"/>
    <property type="match status" value="1"/>
</dbReference>
<sequence>MFLIIIFSFQFYFLAKFFKKDKLKTVLSAVGLYIAGEIAFSFVFVMLFASGIIDIGVDFSSSSMDNLMENSLKMNKYLVENYVTIAVQVFLYIGIGMFYYNSLKRKWTLQMLEGAIDKRKDEMLQNIEINQKINPVKLNVYCHFHTVNQKNIHLVQPLAREIWNECYKDLLAQDQIDYMIDMMYNNDKVNERIANGDVWEILKIDNVPSGYLHYKLEENNTVFLSKIYLKESNQTKGIGQLMLNRVVDYAKEKGAKSVHLTVNKNNAKAIRFYEKNGFKNMESKTFDIGNGYIMDDYIYQKSI</sequence>
<dbReference type="RefSeq" id="WP_284583853.1">
    <property type="nucleotide sequence ID" value="NZ_CP106831.1"/>
</dbReference>
<evidence type="ECO:0000313" key="4">
    <source>
        <dbReference type="Proteomes" id="UP001223501"/>
    </source>
</evidence>
<keyword evidence="1" id="KW-0472">Membrane</keyword>
<dbReference type="InterPro" id="IPR050276">
    <property type="entry name" value="MshD_Acetyltransferase"/>
</dbReference>
<dbReference type="InterPro" id="IPR016181">
    <property type="entry name" value="Acyl_CoA_acyltransferase"/>
</dbReference>
<name>A0ABY8VCE2_9FLAO</name>